<dbReference type="RefSeq" id="XP_016983629.1">
    <property type="nucleotide sequence ID" value="XM_017128140.1"/>
</dbReference>
<reference evidence="1" key="1">
    <citation type="submission" date="2025-08" db="UniProtKB">
        <authorList>
            <consortium name="RefSeq"/>
        </authorList>
    </citation>
    <scope>IDENTIFICATION</scope>
</reference>
<protein>
    <submittedName>
        <fullName evidence="1">Uncharacterized protein LOC108047787</fullName>
    </submittedName>
</protein>
<accession>A0A6P4F3N6</accession>
<organism evidence="1">
    <name type="scientific">Drosophila rhopaloa</name>
    <name type="common">Fruit fly</name>
    <dbReference type="NCBI Taxonomy" id="1041015"/>
    <lineage>
        <taxon>Eukaryota</taxon>
        <taxon>Metazoa</taxon>
        <taxon>Ecdysozoa</taxon>
        <taxon>Arthropoda</taxon>
        <taxon>Hexapoda</taxon>
        <taxon>Insecta</taxon>
        <taxon>Pterygota</taxon>
        <taxon>Neoptera</taxon>
        <taxon>Endopterygota</taxon>
        <taxon>Diptera</taxon>
        <taxon>Brachycera</taxon>
        <taxon>Muscomorpha</taxon>
        <taxon>Ephydroidea</taxon>
        <taxon>Drosophilidae</taxon>
        <taxon>Drosophila</taxon>
        <taxon>Sophophora</taxon>
    </lineage>
</organism>
<evidence type="ECO:0000313" key="1">
    <source>
        <dbReference type="RefSeq" id="XP_016983629.1"/>
    </source>
</evidence>
<proteinExistence type="predicted"/>
<dbReference type="OrthoDB" id="10028852at2759"/>
<gene>
    <name evidence="1" type="primary">LOC108047787</name>
</gene>
<sequence length="195" mass="22579">MALKLEERYRLDRHSAGIDMTSRKSLSQLQQAETFIYDSTQRQARPQTMVLDDRGEKKVSHKVDRWIKSRYRSKQDEGQCNIIWINGLKAGWYLSVHAVVVTWCCEEALLHPQCSSIIAAPQLVVFGVELYCLPPWEEGFPFGLLHTNSYLRTDQKLTRLYLTQLQKLPILLNMYGILPPYSSLLSAEIIPYPTY</sequence>
<name>A0A6P4F3N6_DRORH</name>
<dbReference type="AlphaFoldDB" id="A0A6P4F3N6"/>